<evidence type="ECO:0000313" key="5">
    <source>
        <dbReference type="EMBL" id="CAF0747798.1"/>
    </source>
</evidence>
<sequence>MTYIYTNEDEIDIELKCSICNEPFQSPMNCKSCGNTYCQECIMQWMVQQLSCPSCRQIGNQFLPVISRVVLNQLNRLLVQCTLCQQMNIQRSNFSDHISCTCPKQIVNCTDNCGWKGCRENLQEHLIEYRWDAWNLINGQYDAISYYSHRAMSPEHFHYRLPFFAKVNSDTNVTINDDMQDMLVLIIVHLDQIV</sequence>
<dbReference type="SUPFAM" id="SSF49599">
    <property type="entry name" value="TRAF domain-like"/>
    <property type="match status" value="1"/>
</dbReference>
<dbReference type="PANTHER" id="PTHR10131:SF159">
    <property type="entry name" value="RING-TYPE DOMAIN-CONTAINING PROTEIN"/>
    <property type="match status" value="1"/>
</dbReference>
<reference evidence="5" key="1">
    <citation type="submission" date="2021-02" db="EMBL/GenBank/DDBJ databases">
        <authorList>
            <person name="Nowell W R."/>
        </authorList>
    </citation>
    <scope>NUCLEOTIDE SEQUENCE</scope>
</reference>
<dbReference type="SMART" id="SM00184">
    <property type="entry name" value="RING"/>
    <property type="match status" value="1"/>
</dbReference>
<accession>A0A813P5S5</accession>
<dbReference type="Gene3D" id="3.30.40.10">
    <property type="entry name" value="Zinc/RING finger domain, C3HC4 (zinc finger)"/>
    <property type="match status" value="2"/>
</dbReference>
<comment type="caution">
    <text evidence="5">The sequence shown here is derived from an EMBL/GenBank/DDBJ whole genome shotgun (WGS) entry which is preliminary data.</text>
</comment>
<dbReference type="PROSITE" id="PS50089">
    <property type="entry name" value="ZF_RING_2"/>
    <property type="match status" value="1"/>
</dbReference>
<dbReference type="InterPro" id="IPR013083">
    <property type="entry name" value="Znf_RING/FYVE/PHD"/>
</dbReference>
<gene>
    <name evidence="5" type="ORF">IZO911_LOCUS3947</name>
    <name evidence="6" type="ORF">KXQ929_LOCUS14479</name>
</gene>
<evidence type="ECO:0000256" key="2">
    <source>
        <dbReference type="ARBA" id="ARBA00022833"/>
    </source>
</evidence>
<feature type="domain" description="RING-type" evidence="4">
    <location>
        <begin position="17"/>
        <end position="56"/>
    </location>
</feature>
<dbReference type="EMBL" id="CAJOBB010000805">
    <property type="protein sequence ID" value="CAF3755307.1"/>
    <property type="molecule type" value="Genomic_DNA"/>
</dbReference>
<evidence type="ECO:0000259" key="4">
    <source>
        <dbReference type="PROSITE" id="PS50089"/>
    </source>
</evidence>
<dbReference type="InterPro" id="IPR001841">
    <property type="entry name" value="Znf_RING"/>
</dbReference>
<proteinExistence type="predicted"/>
<evidence type="ECO:0000256" key="1">
    <source>
        <dbReference type="ARBA" id="ARBA00022771"/>
    </source>
</evidence>
<dbReference type="Proteomes" id="UP000663868">
    <property type="component" value="Unassembled WGS sequence"/>
</dbReference>
<dbReference type="AlphaFoldDB" id="A0A813P5S5"/>
<keyword evidence="1 3" id="KW-0479">Metal-binding</keyword>
<dbReference type="Pfam" id="PF13639">
    <property type="entry name" value="zf-RING_2"/>
    <property type="match status" value="1"/>
</dbReference>
<keyword evidence="2" id="KW-0862">Zinc</keyword>
<dbReference type="PANTHER" id="PTHR10131">
    <property type="entry name" value="TNF RECEPTOR ASSOCIATED FACTOR"/>
    <property type="match status" value="1"/>
</dbReference>
<dbReference type="GO" id="GO:0008270">
    <property type="term" value="F:zinc ion binding"/>
    <property type="evidence" value="ECO:0007669"/>
    <property type="project" value="UniProtKB-KW"/>
</dbReference>
<evidence type="ECO:0000256" key="3">
    <source>
        <dbReference type="PROSITE-ProRule" id="PRU00175"/>
    </source>
</evidence>
<evidence type="ECO:0000313" key="6">
    <source>
        <dbReference type="EMBL" id="CAF3755307.1"/>
    </source>
</evidence>
<dbReference type="EMBL" id="CAJNOE010000021">
    <property type="protein sequence ID" value="CAF0747798.1"/>
    <property type="molecule type" value="Genomic_DNA"/>
</dbReference>
<dbReference type="SUPFAM" id="SSF57850">
    <property type="entry name" value="RING/U-box"/>
    <property type="match status" value="1"/>
</dbReference>
<protein>
    <recommendedName>
        <fullName evidence="4">RING-type domain-containing protein</fullName>
    </recommendedName>
</protein>
<evidence type="ECO:0000313" key="7">
    <source>
        <dbReference type="Proteomes" id="UP000663860"/>
    </source>
</evidence>
<keyword evidence="1 3" id="KW-0863">Zinc-finger</keyword>
<dbReference type="Proteomes" id="UP000663860">
    <property type="component" value="Unassembled WGS sequence"/>
</dbReference>
<name>A0A813P5S5_9BILA</name>
<organism evidence="5 7">
    <name type="scientific">Adineta steineri</name>
    <dbReference type="NCBI Taxonomy" id="433720"/>
    <lineage>
        <taxon>Eukaryota</taxon>
        <taxon>Metazoa</taxon>
        <taxon>Spiralia</taxon>
        <taxon>Gnathifera</taxon>
        <taxon>Rotifera</taxon>
        <taxon>Eurotatoria</taxon>
        <taxon>Bdelloidea</taxon>
        <taxon>Adinetida</taxon>
        <taxon>Adinetidae</taxon>
        <taxon>Adineta</taxon>
    </lineage>
</organism>